<dbReference type="InterPro" id="IPR027417">
    <property type="entry name" value="P-loop_NTPase"/>
</dbReference>
<dbReference type="Pfam" id="PF02367">
    <property type="entry name" value="TsaE"/>
    <property type="match status" value="1"/>
</dbReference>
<comment type="subcellular location">
    <subcellularLocation>
        <location evidence="1">Cytoplasm</location>
    </subcellularLocation>
</comment>
<evidence type="ECO:0000256" key="5">
    <source>
        <dbReference type="ARBA" id="ARBA00022694"/>
    </source>
</evidence>
<dbReference type="GO" id="GO:0005737">
    <property type="term" value="C:cytoplasm"/>
    <property type="evidence" value="ECO:0007669"/>
    <property type="project" value="UniProtKB-SubCell"/>
</dbReference>
<evidence type="ECO:0000256" key="2">
    <source>
        <dbReference type="ARBA" id="ARBA00007599"/>
    </source>
</evidence>
<dbReference type="PANTHER" id="PTHR33540:SF2">
    <property type="entry name" value="TRNA THREONYLCARBAMOYLADENOSINE BIOSYNTHESIS PROTEIN TSAE"/>
    <property type="match status" value="1"/>
</dbReference>
<comment type="caution">
    <text evidence="11">The sequence shown here is derived from an EMBL/GenBank/DDBJ whole genome shotgun (WGS) entry which is preliminary data.</text>
</comment>
<evidence type="ECO:0000256" key="6">
    <source>
        <dbReference type="ARBA" id="ARBA00022723"/>
    </source>
</evidence>
<keyword evidence="9" id="KW-0460">Magnesium</keyword>
<comment type="similarity">
    <text evidence="2">Belongs to the TsaE family.</text>
</comment>
<dbReference type="PATRIC" id="fig|1618761.3.peg.234"/>
<gene>
    <name evidence="11" type="ORF">UR64_C0004G0006</name>
</gene>
<evidence type="ECO:0000313" key="12">
    <source>
        <dbReference type="Proteomes" id="UP000034952"/>
    </source>
</evidence>
<keyword evidence="7" id="KW-0547">Nucleotide-binding</keyword>
<evidence type="ECO:0000256" key="1">
    <source>
        <dbReference type="ARBA" id="ARBA00004496"/>
    </source>
</evidence>
<reference evidence="11 12" key="1">
    <citation type="journal article" date="2015" name="Nature">
        <title>rRNA introns, odd ribosomes, and small enigmatic genomes across a large radiation of phyla.</title>
        <authorList>
            <person name="Brown C.T."/>
            <person name="Hug L.A."/>
            <person name="Thomas B.C."/>
            <person name="Sharon I."/>
            <person name="Castelle C.J."/>
            <person name="Singh A."/>
            <person name="Wilkins M.J."/>
            <person name="Williams K.H."/>
            <person name="Banfield J.F."/>
        </authorList>
    </citation>
    <scope>NUCLEOTIDE SEQUENCE [LARGE SCALE GENOMIC DNA]</scope>
</reference>
<dbReference type="SUPFAM" id="SSF52540">
    <property type="entry name" value="P-loop containing nucleoside triphosphate hydrolases"/>
    <property type="match status" value="1"/>
</dbReference>
<dbReference type="EMBL" id="LBPY01000004">
    <property type="protein sequence ID" value="KKP66625.1"/>
    <property type="molecule type" value="Genomic_DNA"/>
</dbReference>
<keyword evidence="5" id="KW-0819">tRNA processing</keyword>
<dbReference type="InterPro" id="IPR003442">
    <property type="entry name" value="T6A_TsaE"/>
</dbReference>
<proteinExistence type="inferred from homology"/>
<dbReference type="GO" id="GO:0002949">
    <property type="term" value="P:tRNA threonylcarbamoyladenosine modification"/>
    <property type="evidence" value="ECO:0007669"/>
    <property type="project" value="InterPro"/>
</dbReference>
<protein>
    <recommendedName>
        <fullName evidence="3">tRNA threonylcarbamoyladenosine biosynthesis protein TsaE</fullName>
    </recommendedName>
    <alternativeName>
        <fullName evidence="10">t(6)A37 threonylcarbamoyladenosine biosynthesis protein TsaE</fullName>
    </alternativeName>
</protein>
<sequence length="147" mass="17081">MKTRILTLEKLGQTAKEIIKKVSEIHNNKATVIAFRGDLGAGKTTLTKEIAKQLGIRERIISPTFVIMKIYKTKDKKFKKLIHIDAYRLKNSDELLNLGWEEIVKNKDNFIIVEWPEMVPLCFDDDCHKVNLEHKGETTRVIKIEYN</sequence>
<keyword evidence="6" id="KW-0479">Metal-binding</keyword>
<evidence type="ECO:0000256" key="10">
    <source>
        <dbReference type="ARBA" id="ARBA00032441"/>
    </source>
</evidence>
<dbReference type="GO" id="GO:0046872">
    <property type="term" value="F:metal ion binding"/>
    <property type="evidence" value="ECO:0007669"/>
    <property type="project" value="UniProtKB-KW"/>
</dbReference>
<dbReference type="Gene3D" id="3.40.50.300">
    <property type="entry name" value="P-loop containing nucleotide triphosphate hydrolases"/>
    <property type="match status" value="1"/>
</dbReference>
<evidence type="ECO:0000256" key="3">
    <source>
        <dbReference type="ARBA" id="ARBA00019010"/>
    </source>
</evidence>
<name>A0A0G0DUF3_9BACT</name>
<evidence type="ECO:0000256" key="4">
    <source>
        <dbReference type="ARBA" id="ARBA00022490"/>
    </source>
</evidence>
<accession>A0A0G0DUF3</accession>
<evidence type="ECO:0000256" key="9">
    <source>
        <dbReference type="ARBA" id="ARBA00022842"/>
    </source>
</evidence>
<organism evidence="11 12">
    <name type="scientific">Candidatus Nomurabacteria bacterium GW2011_GWE1_35_16</name>
    <dbReference type="NCBI Taxonomy" id="1618761"/>
    <lineage>
        <taxon>Bacteria</taxon>
        <taxon>Candidatus Nomuraibacteriota</taxon>
    </lineage>
</organism>
<dbReference type="Proteomes" id="UP000034952">
    <property type="component" value="Unassembled WGS sequence"/>
</dbReference>
<keyword evidence="8" id="KW-0067">ATP-binding</keyword>
<evidence type="ECO:0000313" key="11">
    <source>
        <dbReference type="EMBL" id="KKP66625.1"/>
    </source>
</evidence>
<dbReference type="PANTHER" id="PTHR33540">
    <property type="entry name" value="TRNA THREONYLCARBAMOYLADENOSINE BIOSYNTHESIS PROTEIN TSAE"/>
    <property type="match status" value="1"/>
</dbReference>
<dbReference type="GO" id="GO:0005524">
    <property type="term" value="F:ATP binding"/>
    <property type="evidence" value="ECO:0007669"/>
    <property type="project" value="UniProtKB-KW"/>
</dbReference>
<dbReference type="AlphaFoldDB" id="A0A0G0DUF3"/>
<dbReference type="NCBIfam" id="TIGR00150">
    <property type="entry name" value="T6A_YjeE"/>
    <property type="match status" value="1"/>
</dbReference>
<evidence type="ECO:0000256" key="8">
    <source>
        <dbReference type="ARBA" id="ARBA00022840"/>
    </source>
</evidence>
<keyword evidence="4" id="KW-0963">Cytoplasm</keyword>
<evidence type="ECO:0000256" key="7">
    <source>
        <dbReference type="ARBA" id="ARBA00022741"/>
    </source>
</evidence>